<evidence type="ECO:0000313" key="3">
    <source>
        <dbReference type="EMBL" id="KAJ8888625.1"/>
    </source>
</evidence>
<feature type="domain" description="Mutator-like transposase" evidence="2">
    <location>
        <begin position="78"/>
        <end position="192"/>
    </location>
</feature>
<evidence type="ECO:0000256" key="1">
    <source>
        <dbReference type="SAM" id="MobiDB-lite"/>
    </source>
</evidence>
<keyword evidence="4" id="KW-1185">Reference proteome</keyword>
<dbReference type="InterPro" id="IPR049012">
    <property type="entry name" value="Mutator_transp_dom"/>
</dbReference>
<proteinExistence type="predicted"/>
<name>A0ABQ9HX27_9NEOP</name>
<accession>A0ABQ9HX27</accession>
<feature type="compositionally biased region" description="Low complexity" evidence="1">
    <location>
        <begin position="50"/>
        <end position="62"/>
    </location>
</feature>
<dbReference type="Proteomes" id="UP001159363">
    <property type="component" value="Chromosome 3"/>
</dbReference>
<dbReference type="Pfam" id="PF20700">
    <property type="entry name" value="Mutator"/>
    <property type="match status" value="2"/>
</dbReference>
<sequence length="251" mass="27714">MTRKKSVLIKRKFRGNRYTKTAEVCNNVVSDLNCENVTSATSSNNAGTPDSTSKTKLSSSDDAYSSAEHENEPATLKEELFARNGLVTKLIVLYVNCNFSNTFYTTKKCKGDLFESNVRFVYDTRAIAKGPTAAKLLCGILDLPQPPPRMNKYTEVIGTAVETVPTASVETAAEEAVQLNDGDKNIPLAFDGRCVDSGKVLDFEMLKKHCLKCNFPTEEHNCDKNYERTSGGMEAAAAVKIWNRSEDDRNV</sequence>
<feature type="region of interest" description="Disordered" evidence="1">
    <location>
        <begin position="39"/>
        <end position="71"/>
    </location>
</feature>
<organism evidence="3 4">
    <name type="scientific">Dryococelus australis</name>
    <dbReference type="NCBI Taxonomy" id="614101"/>
    <lineage>
        <taxon>Eukaryota</taxon>
        <taxon>Metazoa</taxon>
        <taxon>Ecdysozoa</taxon>
        <taxon>Arthropoda</taxon>
        <taxon>Hexapoda</taxon>
        <taxon>Insecta</taxon>
        <taxon>Pterygota</taxon>
        <taxon>Neoptera</taxon>
        <taxon>Polyneoptera</taxon>
        <taxon>Phasmatodea</taxon>
        <taxon>Verophasmatodea</taxon>
        <taxon>Anareolatae</taxon>
        <taxon>Phasmatidae</taxon>
        <taxon>Eurycanthinae</taxon>
        <taxon>Dryococelus</taxon>
    </lineage>
</organism>
<feature type="domain" description="Mutator-like transposase" evidence="2">
    <location>
        <begin position="195"/>
        <end position="246"/>
    </location>
</feature>
<evidence type="ECO:0000313" key="4">
    <source>
        <dbReference type="Proteomes" id="UP001159363"/>
    </source>
</evidence>
<protein>
    <recommendedName>
        <fullName evidence="2">Mutator-like transposase domain-containing protein</fullName>
    </recommendedName>
</protein>
<evidence type="ECO:0000259" key="2">
    <source>
        <dbReference type="Pfam" id="PF20700"/>
    </source>
</evidence>
<reference evidence="3 4" key="1">
    <citation type="submission" date="2023-02" db="EMBL/GenBank/DDBJ databases">
        <title>LHISI_Scaffold_Assembly.</title>
        <authorList>
            <person name="Stuart O.P."/>
            <person name="Cleave R."/>
            <person name="Magrath M.J.L."/>
            <person name="Mikheyev A.S."/>
        </authorList>
    </citation>
    <scope>NUCLEOTIDE SEQUENCE [LARGE SCALE GENOMIC DNA]</scope>
    <source>
        <strain evidence="3">Daus_M_001</strain>
        <tissue evidence="3">Leg muscle</tissue>
    </source>
</reference>
<gene>
    <name evidence="3" type="ORF">PR048_008117</name>
</gene>
<feature type="compositionally biased region" description="Polar residues" evidence="1">
    <location>
        <begin position="39"/>
        <end position="49"/>
    </location>
</feature>
<comment type="caution">
    <text evidence="3">The sequence shown here is derived from an EMBL/GenBank/DDBJ whole genome shotgun (WGS) entry which is preliminary data.</text>
</comment>
<dbReference type="EMBL" id="JARBHB010000003">
    <property type="protein sequence ID" value="KAJ8888625.1"/>
    <property type="molecule type" value="Genomic_DNA"/>
</dbReference>